<dbReference type="RefSeq" id="WP_281809562.1">
    <property type="nucleotide sequence ID" value="NZ_CALCKD010000047.1"/>
</dbReference>
<dbReference type="Proteomes" id="UP001181347">
    <property type="component" value="Unassembled WGS sequence"/>
</dbReference>
<evidence type="ECO:0000313" key="2">
    <source>
        <dbReference type="Proteomes" id="UP001181347"/>
    </source>
</evidence>
<protein>
    <submittedName>
        <fullName evidence="1">Uncharacterized protein</fullName>
    </submittedName>
</protein>
<organism evidence="1 2">
    <name type="scientific">Alistipes finegoldii</name>
    <dbReference type="NCBI Taxonomy" id="214856"/>
    <lineage>
        <taxon>Bacteria</taxon>
        <taxon>Pseudomonadati</taxon>
        <taxon>Bacteroidota</taxon>
        <taxon>Bacteroidia</taxon>
        <taxon>Bacteroidales</taxon>
        <taxon>Rikenellaceae</taxon>
        <taxon>Alistipes</taxon>
    </lineage>
</organism>
<proteinExistence type="predicted"/>
<comment type="caution">
    <text evidence="1">The sequence shown here is derived from an EMBL/GenBank/DDBJ whole genome shotgun (WGS) entry which is preliminary data.</text>
</comment>
<sequence>MLQKENFQQEILQIQKNKYKFTPEKDKKNKQKQIMTNFTAQTFSPAHRKNGRSVFRAAYPADRVFRCNPGSFSDSGTAESSVIPFPTYSSYTYILYKERKSVRISIGPGISA</sequence>
<accession>A0AAE4LNG4</accession>
<dbReference type="AlphaFoldDB" id="A0AAE4LNG4"/>
<evidence type="ECO:0000313" key="1">
    <source>
        <dbReference type="EMBL" id="MDU0260652.1"/>
    </source>
</evidence>
<gene>
    <name evidence="1" type="ORF">RVH17_11180</name>
</gene>
<name>A0AAE4LNG4_9BACT</name>
<dbReference type="EMBL" id="JAWDES010000005">
    <property type="protein sequence ID" value="MDU0260652.1"/>
    <property type="molecule type" value="Genomic_DNA"/>
</dbReference>
<reference evidence="1" key="1">
    <citation type="submission" date="2023-10" db="EMBL/GenBank/DDBJ databases">
        <title>Genome Sequence of the Bacteria from From Gut Wall in Crohn's Disease.</title>
        <authorList>
            <person name="Rodriguez-Palacios A."/>
        </authorList>
    </citation>
    <scope>NUCLEOTIDE SEQUENCE</scope>
    <source>
        <strain evidence="1">CavFT-hAR58</strain>
    </source>
</reference>